<name>A0A3P1CGS7_9BACT</name>
<protein>
    <recommendedName>
        <fullName evidence="4">DUF4595 domain-containing protein</fullName>
    </recommendedName>
</protein>
<keyword evidence="1" id="KW-0732">Signal</keyword>
<evidence type="ECO:0000256" key="1">
    <source>
        <dbReference type="SAM" id="SignalP"/>
    </source>
</evidence>
<reference evidence="2 3" key="1">
    <citation type="submission" date="2018-11" db="EMBL/GenBank/DDBJ databases">
        <authorList>
            <person name="Zhou Z."/>
            <person name="Wang G."/>
        </authorList>
    </citation>
    <scope>NUCLEOTIDE SEQUENCE [LARGE SCALE GENOMIC DNA]</scope>
    <source>
        <strain evidence="2 3">KCTC42998</strain>
    </source>
</reference>
<proteinExistence type="predicted"/>
<dbReference type="EMBL" id="RQJP01000004">
    <property type="protein sequence ID" value="RRB12559.1"/>
    <property type="molecule type" value="Genomic_DNA"/>
</dbReference>
<sequence>MKVSTRMAVVLASLLIGLDACTHQVPVQENAPCSLLNFRIVNKSADPNLARIRDETVEIDGQSIKMGESSKIDYTFDAKNRPIETVFSTRGYSDYGGSSTLVYSPDTLTVKTTYLSGAMNEALFPLNEQGFVADVTYNADGFAIDEKNGPYRTTYTIENGNIIRKETRDTTDQSLFGVVVFEYDLSNVNLPNVAPFKGRNSRNLPIRETYKNYSQGKNNPPSITVYEYTYTFDRSGRPSRRFSKFGAGPVQYEVVEYGYTCRP</sequence>
<comment type="caution">
    <text evidence="2">The sequence shown here is derived from an EMBL/GenBank/DDBJ whole genome shotgun (WGS) entry which is preliminary data.</text>
</comment>
<feature type="chain" id="PRO_5018083130" description="DUF4595 domain-containing protein" evidence="1">
    <location>
        <begin position="23"/>
        <end position="263"/>
    </location>
</feature>
<dbReference type="OrthoDB" id="949340at2"/>
<evidence type="ECO:0000313" key="3">
    <source>
        <dbReference type="Proteomes" id="UP000274271"/>
    </source>
</evidence>
<dbReference type="AlphaFoldDB" id="A0A3P1CGS7"/>
<organism evidence="2 3">
    <name type="scientific">Larkinella knui</name>
    <dbReference type="NCBI Taxonomy" id="2025310"/>
    <lineage>
        <taxon>Bacteria</taxon>
        <taxon>Pseudomonadati</taxon>
        <taxon>Bacteroidota</taxon>
        <taxon>Cytophagia</taxon>
        <taxon>Cytophagales</taxon>
        <taxon>Spirosomataceae</taxon>
        <taxon>Larkinella</taxon>
    </lineage>
</organism>
<evidence type="ECO:0000313" key="2">
    <source>
        <dbReference type="EMBL" id="RRB12559.1"/>
    </source>
</evidence>
<accession>A0A3P1CGS7</accession>
<dbReference type="RefSeq" id="WP_124908510.1">
    <property type="nucleotide sequence ID" value="NZ_RQJP01000004.1"/>
</dbReference>
<evidence type="ECO:0008006" key="4">
    <source>
        <dbReference type="Google" id="ProtNLM"/>
    </source>
</evidence>
<gene>
    <name evidence="2" type="ORF">EHT87_20415</name>
</gene>
<dbReference type="Proteomes" id="UP000274271">
    <property type="component" value="Unassembled WGS sequence"/>
</dbReference>
<keyword evidence="3" id="KW-1185">Reference proteome</keyword>
<feature type="signal peptide" evidence="1">
    <location>
        <begin position="1"/>
        <end position="22"/>
    </location>
</feature>